<dbReference type="GeneID" id="68206505"/>
<protein>
    <submittedName>
        <fullName evidence="8">Translation initiation factor 1</fullName>
    </submittedName>
</protein>
<organism evidence="8">
    <name type="scientific">Peganum multisectum</name>
    <dbReference type="NCBI Taxonomy" id="673035"/>
    <lineage>
        <taxon>Eukaryota</taxon>
        <taxon>Viridiplantae</taxon>
        <taxon>Streptophyta</taxon>
        <taxon>Embryophyta</taxon>
        <taxon>Tracheophyta</taxon>
        <taxon>Spermatophyta</taxon>
        <taxon>Magnoliopsida</taxon>
        <taxon>eudicotyledons</taxon>
        <taxon>Gunneridae</taxon>
        <taxon>Pentapetalae</taxon>
        <taxon>rosids</taxon>
        <taxon>malvids</taxon>
        <taxon>Sapindales</taxon>
        <taxon>Nitrariaceae</taxon>
        <taxon>Peganum</taxon>
    </lineage>
</organism>
<dbReference type="SUPFAM" id="SSF50249">
    <property type="entry name" value="Nucleic acid-binding proteins"/>
    <property type="match status" value="1"/>
</dbReference>
<evidence type="ECO:0000256" key="6">
    <source>
        <dbReference type="PROSITE-ProRule" id="PRU00181"/>
    </source>
</evidence>
<reference evidence="8" key="1">
    <citation type="submission" date="2021-02" db="EMBL/GenBank/DDBJ databases">
        <authorList>
            <person name="Chen L."/>
            <person name="Ren L."/>
            <person name="Yang B."/>
            <person name="Zhang X."/>
            <person name="Guo Y."/>
        </authorList>
    </citation>
    <scope>NUCLEOTIDE SEQUENCE</scope>
</reference>
<evidence type="ECO:0000313" key="8">
    <source>
        <dbReference type="EMBL" id="QVD40681.1"/>
    </source>
</evidence>
<dbReference type="AlphaFoldDB" id="A0A8E5NJF1"/>
<dbReference type="InterPro" id="IPR012340">
    <property type="entry name" value="NA-bd_OB-fold"/>
</dbReference>
<dbReference type="InterPro" id="IPR006196">
    <property type="entry name" value="RNA-binding_domain_S1_IF1"/>
</dbReference>
<dbReference type="PANTHER" id="PTHR33370:SF1">
    <property type="entry name" value="TRANSLATION INITIATION FACTOR IF-1, CHLOROPLASTIC"/>
    <property type="match status" value="1"/>
</dbReference>
<dbReference type="GO" id="GO:0003723">
    <property type="term" value="F:RNA binding"/>
    <property type="evidence" value="ECO:0007669"/>
    <property type="project" value="InterPro"/>
</dbReference>
<geneLocation type="chloroplast" evidence="8"/>
<keyword evidence="4 6" id="KW-0396">Initiation factor</keyword>
<keyword evidence="5 6" id="KW-0648">Protein biosynthesis</keyword>
<evidence type="ECO:0000256" key="3">
    <source>
        <dbReference type="ARBA" id="ARBA00011599"/>
    </source>
</evidence>
<dbReference type="PANTHER" id="PTHR33370">
    <property type="entry name" value="TRANSLATION INITIATION FACTOR IF-1, CHLOROPLASTIC"/>
    <property type="match status" value="1"/>
</dbReference>
<dbReference type="GO" id="GO:0043022">
    <property type="term" value="F:ribosome binding"/>
    <property type="evidence" value="ECO:0007669"/>
    <property type="project" value="TreeGrafter"/>
</dbReference>
<name>A0A8E5NJF1_9ROSI</name>
<dbReference type="GO" id="GO:0005829">
    <property type="term" value="C:cytosol"/>
    <property type="evidence" value="ECO:0007669"/>
    <property type="project" value="TreeGrafter"/>
</dbReference>
<comment type="subunit">
    <text evidence="3">Component of the 30S ribosomal translation pre-initiation complex which assembles on the 30S ribosome in the order IF-2 and IF-3, IF-1 and N-formylmethionyl-tRNA(fMet); mRNA recruitment can occur at any time during PIC assembly.</text>
</comment>
<dbReference type="InterPro" id="IPR004368">
    <property type="entry name" value="TIF_IF1"/>
</dbReference>
<comment type="similarity">
    <text evidence="2">Belongs to the IF-1 family.</text>
</comment>
<sequence length="47" mass="5568">MRSYVSGRIRHNFIHVLPGDKVKIEVSRYNSNGRRIIYRLHNKDSNA</sequence>
<evidence type="ECO:0000256" key="4">
    <source>
        <dbReference type="ARBA" id="ARBA00022540"/>
    </source>
</evidence>
<keyword evidence="8" id="KW-0934">Plastid</keyword>
<dbReference type="GO" id="GO:0003743">
    <property type="term" value="F:translation initiation factor activity"/>
    <property type="evidence" value="ECO:0007669"/>
    <property type="project" value="UniProtKB-UniRule"/>
</dbReference>
<evidence type="ECO:0000256" key="2">
    <source>
        <dbReference type="ARBA" id="ARBA00010939"/>
    </source>
</evidence>
<gene>
    <name evidence="8" type="primary">infA</name>
</gene>
<dbReference type="EMBL" id="MW678837">
    <property type="protein sequence ID" value="QVD40681.1"/>
    <property type="molecule type" value="Genomic_DNA"/>
</dbReference>
<dbReference type="Gene3D" id="2.40.50.140">
    <property type="entry name" value="Nucleic acid-binding proteins"/>
    <property type="match status" value="1"/>
</dbReference>
<dbReference type="RefSeq" id="YP_010181008.1">
    <property type="nucleotide sequence ID" value="NC_058247.1"/>
</dbReference>
<accession>A0A8E5NJF1</accession>
<evidence type="ECO:0000259" key="7">
    <source>
        <dbReference type="PROSITE" id="PS50832"/>
    </source>
</evidence>
<feature type="domain" description="S1-like" evidence="7">
    <location>
        <begin position="1"/>
        <end position="41"/>
    </location>
</feature>
<evidence type="ECO:0000256" key="1">
    <source>
        <dbReference type="ARBA" id="ARBA00003935"/>
    </source>
</evidence>
<dbReference type="PROSITE" id="PS50832">
    <property type="entry name" value="S1_IF1_TYPE"/>
    <property type="match status" value="1"/>
</dbReference>
<keyword evidence="8" id="KW-0150">Chloroplast</keyword>
<evidence type="ECO:0000256" key="5">
    <source>
        <dbReference type="ARBA" id="ARBA00022917"/>
    </source>
</evidence>
<proteinExistence type="inferred from homology"/>
<comment type="function">
    <text evidence="1">One of the essential components for the initiation of protein synthesis. Stabilizes the binding of IF-2 and IF-3 on the 30S subunit to which N-formylmethionyl-tRNA(fMet) subsequently binds. Helps modulate mRNA selection, yielding the 30S pre-initiation complex (PIC). Upon addition of the 50S ribosomal subunit IF-1, IF-2 and IF-3 are released leaving the mature 70S translation initiation complex.</text>
</comment>